<evidence type="ECO:0000256" key="10">
    <source>
        <dbReference type="ARBA" id="ARBA00023303"/>
    </source>
</evidence>
<feature type="domain" description="Neurotransmitter-gated ion-channel ligand-binding" evidence="12">
    <location>
        <begin position="46"/>
        <end position="249"/>
    </location>
</feature>
<organism evidence="14 15">
    <name type="scientific">Limulus polyphemus</name>
    <name type="common">Atlantic horseshoe crab</name>
    <dbReference type="NCBI Taxonomy" id="6850"/>
    <lineage>
        <taxon>Eukaryota</taxon>
        <taxon>Metazoa</taxon>
        <taxon>Ecdysozoa</taxon>
        <taxon>Arthropoda</taxon>
        <taxon>Chelicerata</taxon>
        <taxon>Merostomata</taxon>
        <taxon>Xiphosura</taxon>
        <taxon>Limulidae</taxon>
        <taxon>Limulus</taxon>
    </lineage>
</organism>
<feature type="signal peptide" evidence="11">
    <location>
        <begin position="1"/>
        <end position="21"/>
    </location>
</feature>
<name>A0ABM1S776_LIMPO</name>
<keyword evidence="3 11" id="KW-0813">Transport</keyword>
<dbReference type="Proteomes" id="UP000694941">
    <property type="component" value="Unplaced"/>
</dbReference>
<protein>
    <submittedName>
        <fullName evidence="15">Glycine receptor subunit alpha-2-like isoform X1</fullName>
    </submittedName>
</protein>
<evidence type="ECO:0000259" key="13">
    <source>
        <dbReference type="Pfam" id="PF02932"/>
    </source>
</evidence>
<dbReference type="InterPro" id="IPR006201">
    <property type="entry name" value="Neur_channel"/>
</dbReference>
<evidence type="ECO:0000313" key="14">
    <source>
        <dbReference type="Proteomes" id="UP000694941"/>
    </source>
</evidence>
<dbReference type="PANTHER" id="PTHR18945">
    <property type="entry name" value="NEUROTRANSMITTER GATED ION CHANNEL"/>
    <property type="match status" value="1"/>
</dbReference>
<feature type="chain" id="PRO_5044998583" evidence="11">
    <location>
        <begin position="22"/>
        <end position="418"/>
    </location>
</feature>
<dbReference type="PROSITE" id="PS00236">
    <property type="entry name" value="NEUROTR_ION_CHANNEL"/>
    <property type="match status" value="1"/>
</dbReference>
<dbReference type="SUPFAM" id="SSF90112">
    <property type="entry name" value="Neurotransmitter-gated ion-channel transmembrane pore"/>
    <property type="match status" value="1"/>
</dbReference>
<evidence type="ECO:0000256" key="7">
    <source>
        <dbReference type="ARBA" id="ARBA00022989"/>
    </source>
</evidence>
<keyword evidence="14" id="KW-1185">Reference proteome</keyword>
<dbReference type="InterPro" id="IPR006028">
    <property type="entry name" value="GABAA/Glycine_rcpt"/>
</dbReference>
<feature type="transmembrane region" description="Helical" evidence="11">
    <location>
        <begin position="284"/>
        <end position="305"/>
    </location>
</feature>
<dbReference type="RefSeq" id="XP_022239481.1">
    <property type="nucleotide sequence ID" value="XM_022383773.1"/>
</dbReference>
<keyword evidence="5 11" id="KW-0812">Transmembrane</keyword>
<dbReference type="PRINTS" id="PR00253">
    <property type="entry name" value="GABAARECEPTR"/>
</dbReference>
<keyword evidence="10 11" id="KW-0407">Ion channel</keyword>
<dbReference type="SUPFAM" id="SSF63712">
    <property type="entry name" value="Nicotinic receptor ligand binding domain-like"/>
    <property type="match status" value="1"/>
</dbReference>
<dbReference type="PRINTS" id="PR00252">
    <property type="entry name" value="NRIONCHANNEL"/>
</dbReference>
<dbReference type="InterPro" id="IPR038050">
    <property type="entry name" value="Neuro_actylchol_rec"/>
</dbReference>
<keyword evidence="4" id="KW-1003">Cell membrane</keyword>
<comment type="subcellular location">
    <subcellularLocation>
        <location evidence="2">Cell membrane</location>
    </subcellularLocation>
    <subcellularLocation>
        <location evidence="1">Membrane</location>
        <topology evidence="1">Multi-pass membrane protein</topology>
    </subcellularLocation>
</comment>
<feature type="domain" description="Neurotransmitter-gated ion-channel transmembrane" evidence="13">
    <location>
        <begin position="259"/>
        <end position="356"/>
    </location>
</feature>
<evidence type="ECO:0000256" key="11">
    <source>
        <dbReference type="RuleBase" id="RU000687"/>
    </source>
</evidence>
<reference evidence="15" key="1">
    <citation type="submission" date="2025-08" db="UniProtKB">
        <authorList>
            <consortium name="RefSeq"/>
        </authorList>
    </citation>
    <scope>IDENTIFICATION</scope>
    <source>
        <tissue evidence="15">Muscle</tissue>
    </source>
</reference>
<sequence length="418" mass="47992">MFSEVCQLVAVFLFSTCYVICKQHSRFSSDPVGAVGINFNSTTDLAILDELLRTYDRRELPTTHLGVATIVTCEVDIRSFGSISPETMDYEIDLYLRESWIDERLKKKTLSRNLDLNDPHLIKRIWKPEVFFPNAKMAEFQYVTVPNVLVRVNPSGKILYVLRLKLRFSCMMELSSFPMDLQVCTIELASFSKTTDELRLIWAQRSPITLFGNLKLPQFEIEKVNTSLCRENFHIGEYSCLIAEFYLQRSIGYHLVQSYLPTILIVVVSWVSFWLDIEAIPARITLGVTTLLTISSKGSAIQSNLPPVSYVKAIDVWMGACTMFVFAALMEFTVANFLWRRKCRNKNPQLSAASCSSGYQKRILPMKCGATDQSLSLKNKTSFVTKVYARRVDQLSRLMFPLLFAIFNVAYWVYYLWN</sequence>
<dbReference type="Pfam" id="PF02932">
    <property type="entry name" value="Neur_chan_memb"/>
    <property type="match status" value="1"/>
</dbReference>
<dbReference type="InterPro" id="IPR006202">
    <property type="entry name" value="Neur_chan_lig-bd"/>
</dbReference>
<evidence type="ECO:0000256" key="2">
    <source>
        <dbReference type="ARBA" id="ARBA00004236"/>
    </source>
</evidence>
<comment type="similarity">
    <text evidence="11">Belongs to the ligand-gated ion channel (TC 1.A.9) family.</text>
</comment>
<keyword evidence="9 11" id="KW-0472">Membrane</keyword>
<proteinExistence type="inferred from homology"/>
<keyword evidence="7 11" id="KW-1133">Transmembrane helix</keyword>
<keyword evidence="6 11" id="KW-0732">Signal</keyword>
<evidence type="ECO:0000259" key="12">
    <source>
        <dbReference type="Pfam" id="PF02931"/>
    </source>
</evidence>
<evidence type="ECO:0000256" key="4">
    <source>
        <dbReference type="ARBA" id="ARBA00022475"/>
    </source>
</evidence>
<dbReference type="InterPro" id="IPR006029">
    <property type="entry name" value="Neurotrans-gated_channel_TM"/>
</dbReference>
<feature type="transmembrane region" description="Helical" evidence="11">
    <location>
        <begin position="317"/>
        <end position="339"/>
    </location>
</feature>
<evidence type="ECO:0000256" key="9">
    <source>
        <dbReference type="ARBA" id="ARBA00023136"/>
    </source>
</evidence>
<accession>A0ABM1S776</accession>
<dbReference type="InterPro" id="IPR036719">
    <property type="entry name" value="Neuro-gated_channel_TM_sf"/>
</dbReference>
<evidence type="ECO:0000256" key="6">
    <source>
        <dbReference type="ARBA" id="ARBA00022729"/>
    </source>
</evidence>
<feature type="transmembrane region" description="Helical" evidence="11">
    <location>
        <begin position="258"/>
        <end position="277"/>
    </location>
</feature>
<evidence type="ECO:0000256" key="5">
    <source>
        <dbReference type="ARBA" id="ARBA00022692"/>
    </source>
</evidence>
<evidence type="ECO:0000256" key="8">
    <source>
        <dbReference type="ARBA" id="ARBA00023065"/>
    </source>
</evidence>
<gene>
    <name evidence="15" type="primary">LOC106457750</name>
</gene>
<dbReference type="Gene3D" id="2.70.170.10">
    <property type="entry name" value="Neurotransmitter-gated ion-channel ligand-binding domain"/>
    <property type="match status" value="1"/>
</dbReference>
<feature type="transmembrane region" description="Helical" evidence="11">
    <location>
        <begin position="398"/>
        <end position="417"/>
    </location>
</feature>
<keyword evidence="8 11" id="KW-0406">Ion transport</keyword>
<dbReference type="GeneID" id="106457750"/>
<dbReference type="Pfam" id="PF02931">
    <property type="entry name" value="Neur_chan_LBD"/>
    <property type="match status" value="1"/>
</dbReference>
<dbReference type="NCBIfam" id="TIGR00860">
    <property type="entry name" value="LIC"/>
    <property type="match status" value="1"/>
</dbReference>
<dbReference type="InterPro" id="IPR036734">
    <property type="entry name" value="Neur_chan_lig-bd_sf"/>
</dbReference>
<dbReference type="Gene3D" id="1.20.58.390">
    <property type="entry name" value="Neurotransmitter-gated ion-channel transmembrane domain"/>
    <property type="match status" value="1"/>
</dbReference>
<evidence type="ECO:0000256" key="1">
    <source>
        <dbReference type="ARBA" id="ARBA00004141"/>
    </source>
</evidence>
<evidence type="ECO:0000313" key="15">
    <source>
        <dbReference type="RefSeq" id="XP_022239481.1"/>
    </source>
</evidence>
<dbReference type="InterPro" id="IPR018000">
    <property type="entry name" value="Neurotransmitter_ion_chnl_CS"/>
</dbReference>
<evidence type="ECO:0000256" key="3">
    <source>
        <dbReference type="ARBA" id="ARBA00022448"/>
    </source>
</evidence>
<dbReference type="CDD" id="cd19049">
    <property type="entry name" value="LGIC_TM_anion"/>
    <property type="match status" value="1"/>
</dbReference>